<evidence type="ECO:0000313" key="1">
    <source>
        <dbReference type="EMBL" id="KAI4469849.1"/>
    </source>
</evidence>
<proteinExistence type="predicted"/>
<organism evidence="1 2">
    <name type="scientific">Holotrichia oblita</name>
    <name type="common">Chafer beetle</name>
    <dbReference type="NCBI Taxonomy" id="644536"/>
    <lineage>
        <taxon>Eukaryota</taxon>
        <taxon>Metazoa</taxon>
        <taxon>Ecdysozoa</taxon>
        <taxon>Arthropoda</taxon>
        <taxon>Hexapoda</taxon>
        <taxon>Insecta</taxon>
        <taxon>Pterygota</taxon>
        <taxon>Neoptera</taxon>
        <taxon>Endopterygota</taxon>
        <taxon>Coleoptera</taxon>
        <taxon>Polyphaga</taxon>
        <taxon>Scarabaeiformia</taxon>
        <taxon>Scarabaeidae</taxon>
        <taxon>Melolonthinae</taxon>
        <taxon>Holotrichia</taxon>
    </lineage>
</organism>
<sequence length="348" mass="39447">MEGPRCVIKNGFAVKYGSRHCFPNPAKNMDMFKKWIKYCDNEIRSLPPENVYQNRRVCRNHFTNDQFGSNNRLLSTAYSVLNIPSYKMLSYAEEDPLEDEAEVEGEVDIEPAGEVEEEEEEVKNRASPDADTTLLFVKPVTTGSSQLELPGGVPVEFLVGFKNKGEQDFILETIDASFRYPMDFNYYIQNFSAIHYNRIVKPAHEATLAYSFVPSETFAGRPFGLSINLNYRDESGASFQEAVFNETVQIIELEEGLDGETFFLYVFLAAGVVLLLVIGQQTLLSVGRKRISRKPAVETGTSNPNNVDYEWLPKQTLQNMNKEKQKSPKSSKQQSPRQRKAKRSTGSE</sequence>
<comment type="caution">
    <text evidence="1">The sequence shown here is derived from an EMBL/GenBank/DDBJ whole genome shotgun (WGS) entry which is preliminary data.</text>
</comment>
<accession>A0ACB9TT81</accession>
<dbReference type="EMBL" id="CM043015">
    <property type="protein sequence ID" value="KAI4469849.1"/>
    <property type="molecule type" value="Genomic_DNA"/>
</dbReference>
<reference evidence="1" key="1">
    <citation type="submission" date="2022-04" db="EMBL/GenBank/DDBJ databases">
        <title>Chromosome-scale genome assembly of Holotrichia oblita Faldermann.</title>
        <authorList>
            <person name="Rongchong L."/>
        </authorList>
    </citation>
    <scope>NUCLEOTIDE SEQUENCE</scope>
    <source>
        <strain evidence="1">81SQS9</strain>
    </source>
</reference>
<evidence type="ECO:0000313" key="2">
    <source>
        <dbReference type="Proteomes" id="UP001056778"/>
    </source>
</evidence>
<keyword evidence="2" id="KW-1185">Reference proteome</keyword>
<dbReference type="Proteomes" id="UP001056778">
    <property type="component" value="Chromosome 1"/>
</dbReference>
<gene>
    <name evidence="1" type="ORF">MML48_1g15160</name>
</gene>
<name>A0ACB9TT81_HOLOL</name>
<protein>
    <submittedName>
        <fullName evidence="1">Translocon-associated protein alpha subunit</fullName>
    </submittedName>
</protein>